<dbReference type="PANTHER" id="PTHR42973:SF39">
    <property type="entry name" value="FAD-BINDING PCMH-TYPE DOMAIN-CONTAINING PROTEIN"/>
    <property type="match status" value="1"/>
</dbReference>
<evidence type="ECO:0000313" key="8">
    <source>
        <dbReference type="Proteomes" id="UP000273807"/>
    </source>
</evidence>
<dbReference type="EMBL" id="RBED01000089">
    <property type="protein sequence ID" value="RNL56019.1"/>
    <property type="molecule type" value="Genomic_DNA"/>
</dbReference>
<dbReference type="Pfam" id="PF08031">
    <property type="entry name" value="BBE"/>
    <property type="match status" value="1"/>
</dbReference>
<dbReference type="Gene3D" id="3.40.462.20">
    <property type="match status" value="1"/>
</dbReference>
<dbReference type="Gene3D" id="3.30.465.10">
    <property type="match status" value="1"/>
</dbReference>
<evidence type="ECO:0000256" key="3">
    <source>
        <dbReference type="ARBA" id="ARBA00022630"/>
    </source>
</evidence>
<dbReference type="GO" id="GO:0071949">
    <property type="term" value="F:FAD binding"/>
    <property type="evidence" value="ECO:0007669"/>
    <property type="project" value="InterPro"/>
</dbReference>
<reference evidence="7 8" key="1">
    <citation type="submission" date="2018-10" db="EMBL/GenBank/DDBJ databases">
        <title>Genome sequencing of Arthrobacter oryzae TNB02.</title>
        <authorList>
            <person name="Cho Y.-J."/>
            <person name="Cho A."/>
            <person name="Kim O.-S."/>
        </authorList>
    </citation>
    <scope>NUCLEOTIDE SEQUENCE [LARGE SCALE GENOMIC DNA]</scope>
    <source>
        <strain evidence="7 8">TNB02</strain>
    </source>
</reference>
<dbReference type="Proteomes" id="UP000273807">
    <property type="component" value="Unassembled WGS sequence"/>
</dbReference>
<keyword evidence="3" id="KW-0285">Flavoprotein</keyword>
<dbReference type="InterPro" id="IPR036318">
    <property type="entry name" value="FAD-bd_PCMH-like_sf"/>
</dbReference>
<evidence type="ECO:0000256" key="4">
    <source>
        <dbReference type="ARBA" id="ARBA00022827"/>
    </source>
</evidence>
<evidence type="ECO:0000313" key="7">
    <source>
        <dbReference type="EMBL" id="RNL56019.1"/>
    </source>
</evidence>
<keyword evidence="4" id="KW-0274">FAD</keyword>
<keyword evidence="5" id="KW-0560">Oxidoreductase</keyword>
<sequence length="449" mass="48808">MGPIRQLVDRVRGQLLAPGHEDYDRARRVFNFMIDRRPAAILRCAGVADVIQGVLFARRQQLPLSIHSGGHGVAGSAVCEGGLMLDLSGMKGMRVNPERRTTQAQAGLLLGEFDHETQAFGLATTLGVVSVTGIAGLTLGGGLGWLNGKYGLACDNVLAADVVTADGELVTASASDHDDLHWALRGGGGNFGVVTSLTYQLHPVNSVLAGGLSFPPEQARDALRFYHAFASVAPDELSMAGSVSRHPEGGPTVSIAVCYCGPFDEGERVLQPLRDFGRHAGGAIGPMSYQAFQSGPDSGFPSGRQHYWKSSYLKDLSNESIDVLLEFAATSPSPYTGIGLQQMTGVASRVDPRATAFAHRDRQYDFLILSQWEDRDDSDRNMDWTRRCFDAMRPYLREAVYVNNLGEQEHDRVRDAYGVNYERLAAVKTRYDPENVFRLNHNIVPGVGI</sequence>
<dbReference type="InterPro" id="IPR006094">
    <property type="entry name" value="Oxid_FAD_bind_N"/>
</dbReference>
<dbReference type="InterPro" id="IPR016167">
    <property type="entry name" value="FAD-bd_PCMH_sub1"/>
</dbReference>
<dbReference type="InterPro" id="IPR006093">
    <property type="entry name" value="Oxy_OxRdtase_FAD_BS"/>
</dbReference>
<organism evidence="7 8">
    <name type="scientific">Arthrobacter oryzae</name>
    <dbReference type="NCBI Taxonomy" id="409290"/>
    <lineage>
        <taxon>Bacteria</taxon>
        <taxon>Bacillati</taxon>
        <taxon>Actinomycetota</taxon>
        <taxon>Actinomycetes</taxon>
        <taxon>Micrococcales</taxon>
        <taxon>Micrococcaceae</taxon>
        <taxon>Arthrobacter</taxon>
    </lineage>
</organism>
<proteinExistence type="inferred from homology"/>
<evidence type="ECO:0000259" key="6">
    <source>
        <dbReference type="PROSITE" id="PS51387"/>
    </source>
</evidence>
<name>A0A3N0C1D1_9MICC</name>
<dbReference type="PROSITE" id="PS51387">
    <property type="entry name" value="FAD_PCMH"/>
    <property type="match status" value="1"/>
</dbReference>
<dbReference type="AlphaFoldDB" id="A0A3N0C1D1"/>
<protein>
    <submittedName>
        <fullName evidence="7">FAD-binding oxidoreductase</fullName>
    </submittedName>
</protein>
<dbReference type="InterPro" id="IPR050416">
    <property type="entry name" value="FAD-linked_Oxidoreductase"/>
</dbReference>
<dbReference type="InterPro" id="IPR016169">
    <property type="entry name" value="FAD-bd_PCMH_sub2"/>
</dbReference>
<dbReference type="SUPFAM" id="SSF56176">
    <property type="entry name" value="FAD-binding/transporter-associated domain-like"/>
    <property type="match status" value="1"/>
</dbReference>
<dbReference type="InterPro" id="IPR016166">
    <property type="entry name" value="FAD-bd_PCMH"/>
</dbReference>
<comment type="similarity">
    <text evidence="2">Belongs to the oxygen-dependent FAD-linked oxidoreductase family.</text>
</comment>
<dbReference type="Pfam" id="PF01565">
    <property type="entry name" value="FAD_binding_4"/>
    <property type="match status" value="1"/>
</dbReference>
<evidence type="ECO:0000256" key="2">
    <source>
        <dbReference type="ARBA" id="ARBA00005466"/>
    </source>
</evidence>
<comment type="caution">
    <text evidence="7">The sequence shown here is derived from an EMBL/GenBank/DDBJ whole genome shotgun (WGS) entry which is preliminary data.</text>
</comment>
<dbReference type="InterPro" id="IPR012951">
    <property type="entry name" value="BBE"/>
</dbReference>
<dbReference type="Gene3D" id="3.30.43.10">
    <property type="entry name" value="Uridine Diphospho-n-acetylenolpyruvylglucosamine Reductase, domain 2"/>
    <property type="match status" value="1"/>
</dbReference>
<gene>
    <name evidence="7" type="ORF">D7003_09310</name>
</gene>
<comment type="cofactor">
    <cofactor evidence="1">
        <name>FAD</name>
        <dbReference type="ChEBI" id="CHEBI:57692"/>
    </cofactor>
</comment>
<dbReference type="OrthoDB" id="9775082at2"/>
<accession>A0A3N0C1D1</accession>
<feature type="domain" description="FAD-binding PCMH-type" evidence="6">
    <location>
        <begin position="34"/>
        <end position="204"/>
    </location>
</feature>
<keyword evidence="8" id="KW-1185">Reference proteome</keyword>
<evidence type="ECO:0000256" key="5">
    <source>
        <dbReference type="ARBA" id="ARBA00023002"/>
    </source>
</evidence>
<dbReference type="PROSITE" id="PS00862">
    <property type="entry name" value="OX2_COVAL_FAD"/>
    <property type="match status" value="1"/>
</dbReference>
<dbReference type="PANTHER" id="PTHR42973">
    <property type="entry name" value="BINDING OXIDOREDUCTASE, PUTATIVE (AFU_ORTHOLOGUE AFUA_1G17690)-RELATED"/>
    <property type="match status" value="1"/>
</dbReference>
<evidence type="ECO:0000256" key="1">
    <source>
        <dbReference type="ARBA" id="ARBA00001974"/>
    </source>
</evidence>
<dbReference type="GO" id="GO:0016491">
    <property type="term" value="F:oxidoreductase activity"/>
    <property type="evidence" value="ECO:0007669"/>
    <property type="project" value="UniProtKB-KW"/>
</dbReference>